<reference evidence="5 6" key="1">
    <citation type="journal article" date="2014" name="Int. J. Syst. Evol. Microbiol.">
        <title>Phylogenomics and the dynamic genome evolution of the genus Streptococcus.</title>
        <authorList>
            <consortium name="The Broad Institute Genome Sequencing Platform"/>
            <person name="Richards V.P."/>
            <person name="Palmer S.R."/>
            <person name="Pavinski Bitar P.D."/>
            <person name="Qin X."/>
            <person name="Weinstock G.M."/>
            <person name="Highlander S.K."/>
            <person name="Town C.D."/>
            <person name="Burne R.A."/>
            <person name="Stanhope M.J."/>
        </authorList>
    </citation>
    <scope>NUCLEOTIDE SEQUENCE [LARGE SCALE GENOMIC DNA]</scope>
    <source>
        <strain evidence="5 6">2285-97</strain>
    </source>
</reference>
<dbReference type="GO" id="GO:0019346">
    <property type="term" value="P:transsulfuration"/>
    <property type="evidence" value="ECO:0007669"/>
    <property type="project" value="InterPro"/>
</dbReference>
<comment type="similarity">
    <text evidence="2 4">Belongs to the trans-sulfuration enzymes family.</text>
</comment>
<dbReference type="PANTHER" id="PTHR11808">
    <property type="entry name" value="TRANS-SULFURATION ENZYME FAMILY MEMBER"/>
    <property type="match status" value="1"/>
</dbReference>
<dbReference type="Pfam" id="PF01053">
    <property type="entry name" value="Cys_Met_Meta_PP"/>
    <property type="match status" value="1"/>
</dbReference>
<dbReference type="InterPro" id="IPR015422">
    <property type="entry name" value="PyrdxlP-dep_Trfase_small"/>
</dbReference>
<dbReference type="Proteomes" id="UP000005388">
    <property type="component" value="Unassembled WGS sequence"/>
</dbReference>
<dbReference type="InterPro" id="IPR015421">
    <property type="entry name" value="PyrdxlP-dep_Trfase_major"/>
</dbReference>
<dbReference type="Gene3D" id="3.90.1150.10">
    <property type="entry name" value="Aspartate Aminotransferase, domain 1"/>
    <property type="match status" value="1"/>
</dbReference>
<evidence type="ECO:0000256" key="2">
    <source>
        <dbReference type="ARBA" id="ARBA00009077"/>
    </source>
</evidence>
<accession>G5KCJ3</accession>
<dbReference type="Gene3D" id="3.40.640.10">
    <property type="entry name" value="Type I PLP-dependent aspartate aminotransferase-like (Major domain)"/>
    <property type="match status" value="1"/>
</dbReference>
<evidence type="ECO:0000256" key="3">
    <source>
        <dbReference type="ARBA" id="ARBA00022898"/>
    </source>
</evidence>
<dbReference type="SUPFAM" id="SSF53383">
    <property type="entry name" value="PLP-dependent transferases"/>
    <property type="match status" value="1"/>
</dbReference>
<dbReference type="InterPro" id="IPR000277">
    <property type="entry name" value="Cys/Met-Metab_PyrdxlP-dep_enz"/>
</dbReference>
<name>G5KCJ3_9STRE</name>
<dbReference type="InterPro" id="IPR015424">
    <property type="entry name" value="PyrdxlP-dep_Trfase"/>
</dbReference>
<dbReference type="GO" id="GO:0030170">
    <property type="term" value="F:pyridoxal phosphate binding"/>
    <property type="evidence" value="ECO:0007669"/>
    <property type="project" value="InterPro"/>
</dbReference>
<dbReference type="STRING" id="764291.STRUR_1732"/>
<keyword evidence="3 4" id="KW-0663">Pyridoxal phosphate</keyword>
<proteinExistence type="inferred from homology"/>
<dbReference type="eggNOG" id="COG0626">
    <property type="taxonomic scope" value="Bacteria"/>
</dbReference>
<organism evidence="5 6">
    <name type="scientific">Streptococcus urinalis 2285-97</name>
    <dbReference type="NCBI Taxonomy" id="764291"/>
    <lineage>
        <taxon>Bacteria</taxon>
        <taxon>Bacillati</taxon>
        <taxon>Bacillota</taxon>
        <taxon>Bacilli</taxon>
        <taxon>Lactobacillales</taxon>
        <taxon>Streptococcaceae</taxon>
        <taxon>Streptococcus</taxon>
    </lineage>
</organism>
<sequence length="235" mass="26278">MSEIDEKTDIVYLETPTNPMMVEFDIKKIVEITHHNGAVLIVDNTFYSPVYQQPITLGADIVIHSATKYLSGHNDVLAGVVIANNEETYQSLLYELNTTGATLSPFDSYLVLRGLKTLKLRMERATFNAQKIVDFLKNNDAINDVIYTGKGGMISFKIKEIEHIPEFLNHLKIISFAESLGGVESLITYPATQTHADIPKEMRESYGLTDDLLRLSVGIEDVDDLINDLKQALQA</sequence>
<dbReference type="AlphaFoldDB" id="G5KCJ3"/>
<keyword evidence="6" id="KW-1185">Reference proteome</keyword>
<dbReference type="GO" id="GO:0016846">
    <property type="term" value="F:carbon-sulfur lyase activity"/>
    <property type="evidence" value="ECO:0007669"/>
    <property type="project" value="TreeGrafter"/>
</dbReference>
<dbReference type="PROSITE" id="PS00868">
    <property type="entry name" value="CYS_MET_METAB_PP"/>
    <property type="match status" value="1"/>
</dbReference>
<comment type="cofactor">
    <cofactor evidence="1 4">
        <name>pyridoxal 5'-phosphate</name>
        <dbReference type="ChEBI" id="CHEBI:597326"/>
    </cofactor>
</comment>
<dbReference type="PANTHER" id="PTHR11808:SF90">
    <property type="entry name" value="CYSTATHIONINE GAMMA-SYNTHASE"/>
    <property type="match status" value="1"/>
</dbReference>
<evidence type="ECO:0000256" key="4">
    <source>
        <dbReference type="RuleBase" id="RU362118"/>
    </source>
</evidence>
<evidence type="ECO:0000256" key="1">
    <source>
        <dbReference type="ARBA" id="ARBA00001933"/>
    </source>
</evidence>
<dbReference type="EMBL" id="AEUZ02000001">
    <property type="protein sequence ID" value="EHJ57738.1"/>
    <property type="molecule type" value="Genomic_DNA"/>
</dbReference>
<evidence type="ECO:0000313" key="5">
    <source>
        <dbReference type="EMBL" id="EHJ57738.1"/>
    </source>
</evidence>
<evidence type="ECO:0000313" key="6">
    <source>
        <dbReference type="Proteomes" id="UP000005388"/>
    </source>
</evidence>
<protein>
    <submittedName>
        <fullName evidence="5">Cystathionine gamma-synthase</fullName>
    </submittedName>
</protein>
<dbReference type="FunFam" id="3.90.1150.10:FF:000070">
    <property type="entry name" value="Putative cystathionine gamma-synthase"/>
    <property type="match status" value="1"/>
</dbReference>
<comment type="caution">
    <text evidence="5">The sequence shown here is derived from an EMBL/GenBank/DDBJ whole genome shotgun (WGS) entry which is preliminary data.</text>
</comment>
<gene>
    <name evidence="5" type="ORF">STRUR_1732</name>
</gene>
<dbReference type="GO" id="GO:0005737">
    <property type="term" value="C:cytoplasm"/>
    <property type="evidence" value="ECO:0007669"/>
    <property type="project" value="TreeGrafter"/>
</dbReference>
<dbReference type="InterPro" id="IPR054542">
    <property type="entry name" value="Cys_met_metab_PP"/>
</dbReference>